<dbReference type="EMBL" id="JAVFWL010000003">
    <property type="protein sequence ID" value="KAK6745413.1"/>
    <property type="molecule type" value="Genomic_DNA"/>
</dbReference>
<keyword evidence="3" id="KW-1185">Reference proteome</keyword>
<keyword evidence="1" id="KW-0472">Membrane</keyword>
<reference evidence="2 3" key="1">
    <citation type="submission" date="2023-08" db="EMBL/GenBank/DDBJ databases">
        <title>A Necator americanus chromosomal reference genome.</title>
        <authorList>
            <person name="Ilik V."/>
            <person name="Petrzelkova K.J."/>
            <person name="Pardy F."/>
            <person name="Fuh T."/>
            <person name="Niatou-Singa F.S."/>
            <person name="Gouil Q."/>
            <person name="Baker L."/>
            <person name="Ritchie M.E."/>
            <person name="Jex A.R."/>
            <person name="Gazzola D."/>
            <person name="Li H."/>
            <person name="Toshio Fujiwara R."/>
            <person name="Zhan B."/>
            <person name="Aroian R.V."/>
            <person name="Pafco B."/>
            <person name="Schwarz E.M."/>
        </authorList>
    </citation>
    <scope>NUCLEOTIDE SEQUENCE [LARGE SCALE GENOMIC DNA]</scope>
    <source>
        <strain evidence="2 3">Aroian</strain>
        <tissue evidence="2">Whole animal</tissue>
    </source>
</reference>
<feature type="transmembrane region" description="Helical" evidence="1">
    <location>
        <begin position="55"/>
        <end position="76"/>
    </location>
</feature>
<feature type="transmembrane region" description="Helical" evidence="1">
    <location>
        <begin position="144"/>
        <end position="171"/>
    </location>
</feature>
<proteinExistence type="predicted"/>
<dbReference type="Proteomes" id="UP001303046">
    <property type="component" value="Unassembled WGS sequence"/>
</dbReference>
<keyword evidence="1" id="KW-1133">Transmembrane helix</keyword>
<comment type="caution">
    <text evidence="2">The sequence shown here is derived from an EMBL/GenBank/DDBJ whole genome shotgun (WGS) entry which is preliminary data.</text>
</comment>
<feature type="transmembrane region" description="Helical" evidence="1">
    <location>
        <begin position="177"/>
        <end position="200"/>
    </location>
</feature>
<sequence length="225" mass="24805">MVEVTVTVQVQDSPFLTDDRTGTIEHCSGGSCRSLEEKLLLQLFLLGNDARFGPWILALLASLIAVSTTVVVVKVGSMKRSYINGLGYFDYSPSSVALTVANYCSIVISLLSIGLHVFIYLWMKKIRSTFVHSKTHTTGRAERLMSLQVVLIATFELLFLLLFIVIPLINIGEYQTFFVISLYNILSSIPELLIPGFVLLSSKDLLLSLARIAPSIPSTKTKTVS</sequence>
<evidence type="ECO:0008006" key="4">
    <source>
        <dbReference type="Google" id="ProtNLM"/>
    </source>
</evidence>
<keyword evidence="1" id="KW-0812">Transmembrane</keyword>
<evidence type="ECO:0000313" key="2">
    <source>
        <dbReference type="EMBL" id="KAK6745413.1"/>
    </source>
</evidence>
<evidence type="ECO:0000313" key="3">
    <source>
        <dbReference type="Proteomes" id="UP001303046"/>
    </source>
</evidence>
<feature type="transmembrane region" description="Helical" evidence="1">
    <location>
        <begin position="96"/>
        <end position="123"/>
    </location>
</feature>
<name>A0ABR1D5D8_NECAM</name>
<organism evidence="2 3">
    <name type="scientific">Necator americanus</name>
    <name type="common">Human hookworm</name>
    <dbReference type="NCBI Taxonomy" id="51031"/>
    <lineage>
        <taxon>Eukaryota</taxon>
        <taxon>Metazoa</taxon>
        <taxon>Ecdysozoa</taxon>
        <taxon>Nematoda</taxon>
        <taxon>Chromadorea</taxon>
        <taxon>Rhabditida</taxon>
        <taxon>Rhabditina</taxon>
        <taxon>Rhabditomorpha</taxon>
        <taxon>Strongyloidea</taxon>
        <taxon>Ancylostomatidae</taxon>
        <taxon>Bunostominae</taxon>
        <taxon>Necator</taxon>
    </lineage>
</organism>
<gene>
    <name evidence="2" type="primary">Necator_chrIII.g12642</name>
    <name evidence="2" type="ORF">RB195_011875</name>
</gene>
<protein>
    <recommendedName>
        <fullName evidence="4">Serpentine receptor class gamma</fullName>
    </recommendedName>
</protein>
<evidence type="ECO:0000256" key="1">
    <source>
        <dbReference type="SAM" id="Phobius"/>
    </source>
</evidence>
<accession>A0ABR1D5D8</accession>